<evidence type="ECO:0000313" key="2">
    <source>
        <dbReference type="Proteomes" id="UP001497535"/>
    </source>
</evidence>
<proteinExistence type="predicted"/>
<organism evidence="1 2">
    <name type="scientific">Meloidogyne enterolobii</name>
    <name type="common">Root-knot nematode worm</name>
    <name type="synonym">Meloidogyne mayaguensis</name>
    <dbReference type="NCBI Taxonomy" id="390850"/>
    <lineage>
        <taxon>Eukaryota</taxon>
        <taxon>Metazoa</taxon>
        <taxon>Ecdysozoa</taxon>
        <taxon>Nematoda</taxon>
        <taxon>Chromadorea</taxon>
        <taxon>Rhabditida</taxon>
        <taxon>Tylenchina</taxon>
        <taxon>Tylenchomorpha</taxon>
        <taxon>Tylenchoidea</taxon>
        <taxon>Meloidogynidae</taxon>
        <taxon>Meloidogyninae</taxon>
        <taxon>Meloidogyne</taxon>
    </lineage>
</organism>
<gene>
    <name evidence="1" type="ORF">MENTE1834_LOCUS42804</name>
</gene>
<dbReference type="EMBL" id="CAVMJV010000114">
    <property type="protein sequence ID" value="CAK5103651.1"/>
    <property type="molecule type" value="Genomic_DNA"/>
</dbReference>
<keyword evidence="2" id="KW-1185">Reference proteome</keyword>
<accession>A0ACB1AT58</accession>
<evidence type="ECO:0000313" key="1">
    <source>
        <dbReference type="EMBL" id="CAK5103651.1"/>
    </source>
</evidence>
<reference evidence="1" key="1">
    <citation type="submission" date="2023-11" db="EMBL/GenBank/DDBJ databases">
        <authorList>
            <person name="Poullet M."/>
        </authorList>
    </citation>
    <scope>NUCLEOTIDE SEQUENCE</scope>
    <source>
        <strain evidence="1">E1834</strain>
    </source>
</reference>
<comment type="caution">
    <text evidence="1">The sequence shown here is derived from an EMBL/GenBank/DDBJ whole genome shotgun (WGS) entry which is preliminary data.</text>
</comment>
<sequence>MHVSDNLLINNDVLRAIGQGCRSLQLLNLSMSNRAVTDTGLRHLASLSSLNELRLTGHRALTDETLIEIANQGKLKVGENMFFSNSDFVWSILLSCGFYFVRFKYSGFCREFVLLFENVVFLLKNSDFYVVFKF</sequence>
<name>A0ACB1AT58_MELEN</name>
<protein>
    <submittedName>
        <fullName evidence="1">Uncharacterized protein</fullName>
    </submittedName>
</protein>
<dbReference type="Proteomes" id="UP001497535">
    <property type="component" value="Unassembled WGS sequence"/>
</dbReference>